<comment type="function">
    <text evidence="2">Antitoxin component of a type II toxin-antitoxin (TA) system.</text>
</comment>
<dbReference type="EMBL" id="MGGI01000010">
    <property type="protein sequence ID" value="OGM26866.1"/>
    <property type="molecule type" value="Genomic_DNA"/>
</dbReference>
<accession>A0A1F7YHQ1</accession>
<comment type="similarity">
    <text evidence="1 2">Belongs to the phD/YefM antitoxin family.</text>
</comment>
<dbReference type="NCBIfam" id="TIGR01552">
    <property type="entry name" value="phd_fam"/>
    <property type="match status" value="1"/>
</dbReference>
<gene>
    <name evidence="3" type="ORF">A2627_05635</name>
</gene>
<evidence type="ECO:0000313" key="3">
    <source>
        <dbReference type="EMBL" id="OGM26866.1"/>
    </source>
</evidence>
<dbReference type="Proteomes" id="UP000178851">
    <property type="component" value="Unassembled WGS sequence"/>
</dbReference>
<reference evidence="3 4" key="1">
    <citation type="journal article" date="2016" name="Nat. Commun.">
        <title>Thousands of microbial genomes shed light on interconnected biogeochemical processes in an aquifer system.</title>
        <authorList>
            <person name="Anantharaman K."/>
            <person name="Brown C.T."/>
            <person name="Hug L.A."/>
            <person name="Sharon I."/>
            <person name="Castelle C.J."/>
            <person name="Probst A.J."/>
            <person name="Thomas B.C."/>
            <person name="Singh A."/>
            <person name="Wilkins M.J."/>
            <person name="Karaoz U."/>
            <person name="Brodie E.L."/>
            <person name="Williams K.H."/>
            <person name="Hubbard S.S."/>
            <person name="Banfield J.F."/>
        </authorList>
    </citation>
    <scope>NUCLEOTIDE SEQUENCE [LARGE SCALE GENOMIC DNA]</scope>
</reference>
<dbReference type="InterPro" id="IPR006442">
    <property type="entry name" value="Antitoxin_Phd/YefM"/>
</dbReference>
<evidence type="ECO:0000256" key="2">
    <source>
        <dbReference type="RuleBase" id="RU362080"/>
    </source>
</evidence>
<organism evidence="3 4">
    <name type="scientific">Candidatus Woesebacteria bacterium RIFCSPHIGHO2_01_FULL_39_28</name>
    <dbReference type="NCBI Taxonomy" id="1802496"/>
    <lineage>
        <taxon>Bacteria</taxon>
        <taxon>Candidatus Woeseibacteriota</taxon>
    </lineage>
</organism>
<name>A0A1F7YHQ1_9BACT</name>
<evidence type="ECO:0000313" key="4">
    <source>
        <dbReference type="Proteomes" id="UP000178851"/>
    </source>
</evidence>
<dbReference type="Gene3D" id="3.40.1620.10">
    <property type="entry name" value="YefM-like domain"/>
    <property type="match status" value="1"/>
</dbReference>
<evidence type="ECO:0000256" key="1">
    <source>
        <dbReference type="ARBA" id="ARBA00009981"/>
    </source>
</evidence>
<dbReference type="SUPFAM" id="SSF143120">
    <property type="entry name" value="YefM-like"/>
    <property type="match status" value="1"/>
</dbReference>
<comment type="caution">
    <text evidence="3">The sequence shown here is derived from an EMBL/GenBank/DDBJ whole genome shotgun (WGS) entry which is preliminary data.</text>
</comment>
<proteinExistence type="inferred from homology"/>
<dbReference type="Pfam" id="PF02604">
    <property type="entry name" value="PhdYeFM_antitox"/>
    <property type="match status" value="1"/>
</dbReference>
<protein>
    <recommendedName>
        <fullName evidence="2">Antitoxin</fullName>
    </recommendedName>
</protein>
<dbReference type="AlphaFoldDB" id="A0A1F7YHQ1"/>
<dbReference type="InterPro" id="IPR036165">
    <property type="entry name" value="YefM-like_sf"/>
</dbReference>
<sequence>MKQIVSKSQFKPQVLEYLRLVEKTKKPLIITHAGKPVVQIIPFMENLKEKLKALQGSIIFYKNPTEPVGLKDWETLK</sequence>